<evidence type="ECO:0000256" key="1">
    <source>
        <dbReference type="SAM" id="MobiDB-lite"/>
    </source>
</evidence>
<evidence type="ECO:0000313" key="3">
    <source>
        <dbReference type="Proteomes" id="UP000245942"/>
    </source>
</evidence>
<evidence type="ECO:0000313" key="2">
    <source>
        <dbReference type="EMBL" id="PWN19420.1"/>
    </source>
</evidence>
<organism evidence="2 3">
    <name type="scientific">Pseudomicrostroma glucosiphilum</name>
    <dbReference type="NCBI Taxonomy" id="1684307"/>
    <lineage>
        <taxon>Eukaryota</taxon>
        <taxon>Fungi</taxon>
        <taxon>Dikarya</taxon>
        <taxon>Basidiomycota</taxon>
        <taxon>Ustilaginomycotina</taxon>
        <taxon>Exobasidiomycetes</taxon>
        <taxon>Microstromatales</taxon>
        <taxon>Microstromatales incertae sedis</taxon>
        <taxon>Pseudomicrostroma</taxon>
    </lineage>
</organism>
<reference evidence="2 3" key="1">
    <citation type="journal article" date="2018" name="Mol. Biol. Evol.">
        <title>Broad Genomic Sampling Reveals a Smut Pathogenic Ancestry of the Fungal Clade Ustilaginomycotina.</title>
        <authorList>
            <person name="Kijpornyongpan T."/>
            <person name="Mondo S.J."/>
            <person name="Barry K."/>
            <person name="Sandor L."/>
            <person name="Lee J."/>
            <person name="Lipzen A."/>
            <person name="Pangilinan J."/>
            <person name="LaButti K."/>
            <person name="Hainaut M."/>
            <person name="Henrissat B."/>
            <person name="Grigoriev I.V."/>
            <person name="Spatafora J.W."/>
            <person name="Aime M.C."/>
        </authorList>
    </citation>
    <scope>NUCLEOTIDE SEQUENCE [LARGE SCALE GENOMIC DNA]</scope>
    <source>
        <strain evidence="2 3">MCA 4718</strain>
    </source>
</reference>
<dbReference type="RefSeq" id="XP_025346580.1">
    <property type="nucleotide sequence ID" value="XM_025495241.1"/>
</dbReference>
<feature type="compositionally biased region" description="Polar residues" evidence="1">
    <location>
        <begin position="26"/>
        <end position="36"/>
    </location>
</feature>
<dbReference type="Proteomes" id="UP000245942">
    <property type="component" value="Unassembled WGS sequence"/>
</dbReference>
<sequence length="237" mass="25350">MGNAASNEAQQPKDATALGRPRSHAGATSQPATPGGSSLGRGWSRHGSIRRGVSQTPVQNPTRNPFSREDSAGPSLERQLSTTTTTGSTSAQARRPRADSASTATGPRAESLTPNASRERAATASFDTPLTKPGGPAGRSASISVGLSSHLLKRPTKQGTLQSSDLQDTESELKEHPGSNNLRSAVEPLRRLWILRLPHLAHRLSFHRISRQALQPMRNPFLERLVATSLQPERLPS</sequence>
<name>A0A316U2K4_9BASI</name>
<dbReference type="GeneID" id="37016975"/>
<protein>
    <submittedName>
        <fullName evidence="2">Uncharacterized protein</fullName>
    </submittedName>
</protein>
<proteinExistence type="predicted"/>
<keyword evidence="3" id="KW-1185">Reference proteome</keyword>
<feature type="compositionally biased region" description="Low complexity" evidence="1">
    <location>
        <begin position="81"/>
        <end position="90"/>
    </location>
</feature>
<feature type="compositionally biased region" description="Polar residues" evidence="1">
    <location>
        <begin position="53"/>
        <end position="65"/>
    </location>
</feature>
<feature type="compositionally biased region" description="Polar residues" evidence="1">
    <location>
        <begin position="157"/>
        <end position="166"/>
    </location>
</feature>
<feature type="region of interest" description="Disordered" evidence="1">
    <location>
        <begin position="1"/>
        <end position="182"/>
    </location>
</feature>
<feature type="compositionally biased region" description="Polar residues" evidence="1">
    <location>
        <begin position="1"/>
        <end position="10"/>
    </location>
</feature>
<dbReference type="EMBL" id="KZ819331">
    <property type="protein sequence ID" value="PWN19420.1"/>
    <property type="molecule type" value="Genomic_DNA"/>
</dbReference>
<accession>A0A316U2K4</accession>
<dbReference type="AlphaFoldDB" id="A0A316U2K4"/>
<gene>
    <name evidence="2" type="ORF">BCV69DRAFT_38644</name>
</gene>